<dbReference type="Pfam" id="PF00347">
    <property type="entry name" value="Ribosomal_L6"/>
    <property type="match status" value="2"/>
</dbReference>
<dbReference type="FunFam" id="3.90.930.12:FF:000001">
    <property type="entry name" value="50S ribosomal protein L6"/>
    <property type="match status" value="1"/>
</dbReference>
<name>A0A1T4YWT6_9BACT</name>
<dbReference type="InterPro" id="IPR020040">
    <property type="entry name" value="Ribosomal_uL6_a/b-dom"/>
</dbReference>
<evidence type="ECO:0000256" key="1">
    <source>
        <dbReference type="ARBA" id="ARBA00009356"/>
    </source>
</evidence>
<evidence type="ECO:0000256" key="2">
    <source>
        <dbReference type="ARBA" id="ARBA00022730"/>
    </source>
</evidence>
<dbReference type="PIRSF" id="PIRSF002162">
    <property type="entry name" value="Ribosomal_L6"/>
    <property type="match status" value="1"/>
</dbReference>
<dbReference type="GO" id="GO:0003735">
    <property type="term" value="F:structural constituent of ribosome"/>
    <property type="evidence" value="ECO:0007669"/>
    <property type="project" value="UniProtKB-UniRule"/>
</dbReference>
<organism evidence="10 11">
    <name type="scientific">Prosthecobacter debontii</name>
    <dbReference type="NCBI Taxonomy" id="48467"/>
    <lineage>
        <taxon>Bacteria</taxon>
        <taxon>Pseudomonadati</taxon>
        <taxon>Verrucomicrobiota</taxon>
        <taxon>Verrucomicrobiia</taxon>
        <taxon>Verrucomicrobiales</taxon>
        <taxon>Verrucomicrobiaceae</taxon>
        <taxon>Prosthecobacter</taxon>
    </lineage>
</organism>
<dbReference type="FunFam" id="3.90.930.12:FF:000002">
    <property type="entry name" value="50S ribosomal protein L6"/>
    <property type="match status" value="1"/>
</dbReference>
<dbReference type="InterPro" id="IPR000702">
    <property type="entry name" value="Ribosomal_uL6-like"/>
</dbReference>
<dbReference type="STRING" id="48467.SAMN02745166_04429"/>
<dbReference type="PRINTS" id="PR00059">
    <property type="entry name" value="RIBOSOMALL6"/>
</dbReference>
<evidence type="ECO:0000313" key="11">
    <source>
        <dbReference type="Proteomes" id="UP000190774"/>
    </source>
</evidence>
<comment type="function">
    <text evidence="6 8">This protein binds to the 23S rRNA, and is important in its secondary structure. It is located near the subunit interface in the base of the L7/L12 stalk, and near the tRNA binding site of the peptidyltransferase center.</text>
</comment>
<keyword evidence="5 6" id="KW-0687">Ribonucleoprotein</keyword>
<evidence type="ECO:0000313" key="10">
    <source>
        <dbReference type="EMBL" id="SKB06254.1"/>
    </source>
</evidence>
<dbReference type="SUPFAM" id="SSF56053">
    <property type="entry name" value="Ribosomal protein L6"/>
    <property type="match status" value="2"/>
</dbReference>
<protein>
    <recommendedName>
        <fullName evidence="6">Large ribosomal subunit protein uL6</fullName>
    </recommendedName>
</protein>
<keyword evidence="11" id="KW-1185">Reference proteome</keyword>
<keyword evidence="3 6" id="KW-0694">RNA-binding</keyword>
<gene>
    <name evidence="6" type="primary">rplF</name>
    <name evidence="10" type="ORF">SAMN02745166_04429</name>
</gene>
<dbReference type="EMBL" id="FUYE01000020">
    <property type="protein sequence ID" value="SKB06254.1"/>
    <property type="molecule type" value="Genomic_DNA"/>
</dbReference>
<dbReference type="Proteomes" id="UP000190774">
    <property type="component" value="Unassembled WGS sequence"/>
</dbReference>
<evidence type="ECO:0000256" key="7">
    <source>
        <dbReference type="RuleBase" id="RU003869"/>
    </source>
</evidence>
<feature type="domain" description="Large ribosomal subunit protein uL6 alpha-beta" evidence="9">
    <location>
        <begin position="12"/>
        <end position="83"/>
    </location>
</feature>
<evidence type="ECO:0000259" key="9">
    <source>
        <dbReference type="Pfam" id="PF00347"/>
    </source>
</evidence>
<proteinExistence type="inferred from homology"/>
<dbReference type="InterPro" id="IPR019906">
    <property type="entry name" value="Ribosomal_uL6_bac-type"/>
</dbReference>
<evidence type="ECO:0000256" key="3">
    <source>
        <dbReference type="ARBA" id="ARBA00022884"/>
    </source>
</evidence>
<dbReference type="PANTHER" id="PTHR11655:SF14">
    <property type="entry name" value="LARGE RIBOSOMAL SUBUNIT PROTEIN UL6M"/>
    <property type="match status" value="1"/>
</dbReference>
<dbReference type="PANTHER" id="PTHR11655">
    <property type="entry name" value="60S/50S RIBOSOMAL PROTEIN L6/L9"/>
    <property type="match status" value="1"/>
</dbReference>
<dbReference type="RefSeq" id="WP_078815565.1">
    <property type="nucleotide sequence ID" value="NZ_FUYE01000020.1"/>
</dbReference>
<evidence type="ECO:0000256" key="8">
    <source>
        <dbReference type="RuleBase" id="RU003870"/>
    </source>
</evidence>
<dbReference type="HAMAP" id="MF_01365_B">
    <property type="entry name" value="Ribosomal_uL6_B"/>
    <property type="match status" value="1"/>
</dbReference>
<dbReference type="GO" id="GO:0019843">
    <property type="term" value="F:rRNA binding"/>
    <property type="evidence" value="ECO:0007669"/>
    <property type="project" value="UniProtKB-UniRule"/>
</dbReference>
<accession>A0A1T4YWT6</accession>
<evidence type="ECO:0000256" key="4">
    <source>
        <dbReference type="ARBA" id="ARBA00022980"/>
    </source>
</evidence>
<dbReference type="Gene3D" id="3.90.930.12">
    <property type="entry name" value="Ribosomal protein L6, alpha-beta domain"/>
    <property type="match status" value="2"/>
</dbReference>
<keyword evidence="2 6" id="KW-0699">rRNA-binding</keyword>
<comment type="subunit">
    <text evidence="6">Part of the 50S ribosomal subunit.</text>
</comment>
<dbReference type="PROSITE" id="PS00525">
    <property type="entry name" value="RIBOSOMAL_L6_1"/>
    <property type="match status" value="1"/>
</dbReference>
<evidence type="ECO:0000256" key="6">
    <source>
        <dbReference type="HAMAP-Rule" id="MF_01365"/>
    </source>
</evidence>
<dbReference type="OrthoDB" id="9805007at2"/>
<reference evidence="11" key="1">
    <citation type="submission" date="2017-02" db="EMBL/GenBank/DDBJ databases">
        <authorList>
            <person name="Varghese N."/>
            <person name="Submissions S."/>
        </authorList>
    </citation>
    <scope>NUCLEOTIDE SEQUENCE [LARGE SCALE GENOMIC DNA]</scope>
    <source>
        <strain evidence="11">ATCC 700200</strain>
    </source>
</reference>
<evidence type="ECO:0000256" key="5">
    <source>
        <dbReference type="ARBA" id="ARBA00023274"/>
    </source>
</evidence>
<dbReference type="GO" id="GO:0022625">
    <property type="term" value="C:cytosolic large ribosomal subunit"/>
    <property type="evidence" value="ECO:0007669"/>
    <property type="project" value="UniProtKB-UniRule"/>
</dbReference>
<dbReference type="InterPro" id="IPR002358">
    <property type="entry name" value="Ribosomal_uL6_CS"/>
</dbReference>
<feature type="domain" description="Large ribosomal subunit protein uL6 alpha-beta" evidence="9">
    <location>
        <begin position="92"/>
        <end position="165"/>
    </location>
</feature>
<comment type="similarity">
    <text evidence="1 6 7">Belongs to the universal ribosomal protein uL6 family.</text>
</comment>
<dbReference type="InterPro" id="IPR036789">
    <property type="entry name" value="Ribosomal_uL6-like_a/b-dom_sf"/>
</dbReference>
<dbReference type="AlphaFoldDB" id="A0A1T4YWT6"/>
<dbReference type="GO" id="GO:0002181">
    <property type="term" value="P:cytoplasmic translation"/>
    <property type="evidence" value="ECO:0007669"/>
    <property type="project" value="TreeGrafter"/>
</dbReference>
<keyword evidence="4 6" id="KW-0689">Ribosomal protein</keyword>
<sequence length="179" mass="19438">MSRVGKQPISLPDKVTVKIGADRSVLVEGPKGKLNWTLPEGVAVTPEGNQLNVTRASEDRKVRAMHGTSQRLISNMIEGVSKGYTRNLEIHGVGFRAAVKGNVIDLNLGQSHPRLHPIPDGVKVTVTDNTKIAIEGIDKQVVGQLAADIRAYYPPEPYKAKGVRYAGEQIRRKAGKSVK</sequence>
<dbReference type="NCBIfam" id="TIGR03654">
    <property type="entry name" value="L6_bact"/>
    <property type="match status" value="1"/>
</dbReference>